<accession>A0AB72ZJP9</accession>
<protein>
    <submittedName>
        <fullName evidence="1">Uncharacterized protein</fullName>
    </submittedName>
</protein>
<feature type="non-terminal residue" evidence="1">
    <location>
        <position position="30"/>
    </location>
</feature>
<organism evidence="1 2">
    <name type="scientific">Yersinia pestis PY-08</name>
    <dbReference type="NCBI Taxonomy" id="992134"/>
    <lineage>
        <taxon>Bacteria</taxon>
        <taxon>Pseudomonadati</taxon>
        <taxon>Pseudomonadota</taxon>
        <taxon>Gammaproteobacteria</taxon>
        <taxon>Enterobacterales</taxon>
        <taxon>Yersiniaceae</taxon>
        <taxon>Yersinia</taxon>
    </lineage>
</organism>
<dbReference type="Proteomes" id="UP000003231">
    <property type="component" value="Unassembled WGS sequence"/>
</dbReference>
<sequence>MAGHIRGKKLSLSIILCNCHRIKGDRSGGH</sequence>
<proteinExistence type="predicted"/>
<evidence type="ECO:0000313" key="1">
    <source>
        <dbReference type="EMBL" id="EIR18403.1"/>
    </source>
</evidence>
<comment type="caution">
    <text evidence="1">The sequence shown here is derived from an EMBL/GenBank/DDBJ whole genome shotgun (WGS) entry which is preliminary data.</text>
</comment>
<name>A0AB72ZJP9_YERPE</name>
<gene>
    <name evidence="1" type="ORF">YPPY08_2502</name>
</gene>
<reference evidence="1 2" key="1">
    <citation type="submission" date="2012-05" db="EMBL/GenBank/DDBJ databases">
        <title>Genome sequence of Yersinia Pestis PY-08.</title>
        <authorList>
            <person name="Santana-Cruz I."/>
            <person name="Sengamalay N."/>
            <person name="McCracken C."/>
            <person name="Daugherty S.C."/>
            <person name="Maroo A."/>
            <person name="Vara P.G."/>
            <person name="Tallon L.J."/>
            <person name="Sadzewicz L."/>
            <person name="Vinetz J.M."/>
            <person name="Cespedes Zambrano M.J."/>
            <person name="Fraser-Liggett C.M."/>
            <person name="Tettelin H."/>
        </authorList>
    </citation>
    <scope>NUCLEOTIDE SEQUENCE [LARGE SCALE GENOMIC DNA]</scope>
    <source>
        <strain evidence="1 2">PY-08</strain>
    </source>
</reference>
<evidence type="ECO:0000313" key="2">
    <source>
        <dbReference type="Proteomes" id="UP000003231"/>
    </source>
</evidence>
<dbReference type="AlphaFoldDB" id="A0AB72ZJP9"/>
<dbReference type="EMBL" id="AKRT01000302">
    <property type="protein sequence ID" value="EIR18403.1"/>
    <property type="molecule type" value="Genomic_DNA"/>
</dbReference>